<gene>
    <name evidence="2" type="ORF">BG015_002363</name>
</gene>
<proteinExistence type="predicted"/>
<evidence type="ECO:0000313" key="2">
    <source>
        <dbReference type="EMBL" id="KAF9153883.1"/>
    </source>
</evidence>
<dbReference type="EMBL" id="JAAAUQ010000147">
    <property type="protein sequence ID" value="KAF9153883.1"/>
    <property type="molecule type" value="Genomic_DNA"/>
</dbReference>
<reference evidence="2" key="1">
    <citation type="journal article" date="2020" name="Fungal Divers.">
        <title>Resolving the Mortierellaceae phylogeny through synthesis of multi-gene phylogenetics and phylogenomics.</title>
        <authorList>
            <person name="Vandepol N."/>
            <person name="Liber J."/>
            <person name="Desiro A."/>
            <person name="Na H."/>
            <person name="Kennedy M."/>
            <person name="Barry K."/>
            <person name="Grigoriev I.V."/>
            <person name="Miller A.N."/>
            <person name="O'Donnell K."/>
            <person name="Stajich J.E."/>
            <person name="Bonito G."/>
        </authorList>
    </citation>
    <scope>NUCLEOTIDE SEQUENCE</scope>
    <source>
        <strain evidence="2">NRRL 6426</strain>
    </source>
</reference>
<evidence type="ECO:0000256" key="1">
    <source>
        <dbReference type="SAM" id="MobiDB-lite"/>
    </source>
</evidence>
<protein>
    <submittedName>
        <fullName evidence="2">Uncharacterized protein</fullName>
    </submittedName>
</protein>
<keyword evidence="3" id="KW-1185">Reference proteome</keyword>
<comment type="caution">
    <text evidence="2">The sequence shown here is derived from an EMBL/GenBank/DDBJ whole genome shotgun (WGS) entry which is preliminary data.</text>
</comment>
<sequence>MEQAPPVSPVVDENAVARTAVEKERQMEKGFSASEARAKEIQEKDQLVADKLALERKQRELEERLAAQEAELERQRQQQKQQHQQQKPEGMSREMLEEQLRILQAQLQAKQT</sequence>
<dbReference type="Proteomes" id="UP000748756">
    <property type="component" value="Unassembled WGS sequence"/>
</dbReference>
<evidence type="ECO:0000313" key="3">
    <source>
        <dbReference type="Proteomes" id="UP000748756"/>
    </source>
</evidence>
<feature type="region of interest" description="Disordered" evidence="1">
    <location>
        <begin position="68"/>
        <end position="97"/>
    </location>
</feature>
<organism evidence="2 3">
    <name type="scientific">Linnemannia schmuckeri</name>
    <dbReference type="NCBI Taxonomy" id="64567"/>
    <lineage>
        <taxon>Eukaryota</taxon>
        <taxon>Fungi</taxon>
        <taxon>Fungi incertae sedis</taxon>
        <taxon>Mucoromycota</taxon>
        <taxon>Mortierellomycotina</taxon>
        <taxon>Mortierellomycetes</taxon>
        <taxon>Mortierellales</taxon>
        <taxon>Mortierellaceae</taxon>
        <taxon>Linnemannia</taxon>
    </lineage>
</organism>
<name>A0A9P5S5E1_9FUNG</name>
<accession>A0A9P5S5E1</accession>
<dbReference type="AlphaFoldDB" id="A0A9P5S5E1"/>